<dbReference type="SUPFAM" id="SSF51126">
    <property type="entry name" value="Pectin lyase-like"/>
    <property type="match status" value="2"/>
</dbReference>
<dbReference type="EMBL" id="BOLY01000009">
    <property type="protein sequence ID" value="GIZ49365.1"/>
    <property type="molecule type" value="Genomic_DNA"/>
</dbReference>
<protein>
    <recommendedName>
        <fullName evidence="3">Rhamnogalacturonase A/B/Epimerase-like pectate lyase domain-containing protein</fullName>
    </recommendedName>
</protein>
<feature type="signal peptide" evidence="2">
    <location>
        <begin position="1"/>
        <end position="16"/>
    </location>
</feature>
<dbReference type="OrthoDB" id="1046782at2759"/>
<gene>
    <name evidence="4" type="ORF">CKM354_001239500</name>
</gene>
<dbReference type="InterPro" id="IPR011050">
    <property type="entry name" value="Pectin_lyase_fold/virulence"/>
</dbReference>
<dbReference type="Gene3D" id="2.160.20.10">
    <property type="entry name" value="Single-stranded right-handed beta-helix, Pectin lyase-like"/>
    <property type="match status" value="2"/>
</dbReference>
<feature type="chain" id="PRO_5040231197" description="Rhamnogalacturonase A/B/Epimerase-like pectate lyase domain-containing protein" evidence="2">
    <location>
        <begin position="17"/>
        <end position="778"/>
    </location>
</feature>
<dbReference type="InterPro" id="IPR024535">
    <property type="entry name" value="RHGA/B-epi-like_pectate_lyase"/>
</dbReference>
<dbReference type="GeneID" id="68297970"/>
<evidence type="ECO:0000256" key="1">
    <source>
        <dbReference type="SAM" id="MobiDB-lite"/>
    </source>
</evidence>
<dbReference type="InterPro" id="IPR012334">
    <property type="entry name" value="Pectin_lyas_fold"/>
</dbReference>
<comment type="caution">
    <text evidence="4">The sequence shown here is derived from an EMBL/GenBank/DDBJ whole genome shotgun (WGS) entry which is preliminary data.</text>
</comment>
<evidence type="ECO:0000313" key="5">
    <source>
        <dbReference type="Proteomes" id="UP000825890"/>
    </source>
</evidence>
<name>A0A9P3FLZ7_9PEZI</name>
<evidence type="ECO:0000259" key="3">
    <source>
        <dbReference type="Pfam" id="PF12708"/>
    </source>
</evidence>
<organism evidence="4 5">
    <name type="scientific">Cercospora kikuchii</name>
    <dbReference type="NCBI Taxonomy" id="84275"/>
    <lineage>
        <taxon>Eukaryota</taxon>
        <taxon>Fungi</taxon>
        <taxon>Dikarya</taxon>
        <taxon>Ascomycota</taxon>
        <taxon>Pezizomycotina</taxon>
        <taxon>Dothideomycetes</taxon>
        <taxon>Dothideomycetidae</taxon>
        <taxon>Mycosphaerellales</taxon>
        <taxon>Mycosphaerellaceae</taxon>
        <taxon>Cercospora</taxon>
    </lineage>
</organism>
<accession>A0A9P3FLZ7</accession>
<evidence type="ECO:0000313" key="4">
    <source>
        <dbReference type="EMBL" id="GIZ49365.1"/>
    </source>
</evidence>
<reference evidence="4 5" key="1">
    <citation type="submission" date="2021-01" db="EMBL/GenBank/DDBJ databases">
        <title>Cercospora kikuchii MAFF 305040 whole genome shotgun sequence.</title>
        <authorList>
            <person name="Kashiwa T."/>
            <person name="Suzuki T."/>
        </authorList>
    </citation>
    <scope>NUCLEOTIDE SEQUENCE [LARGE SCALE GENOMIC DNA]</scope>
    <source>
        <strain evidence="4 5">MAFF 305040</strain>
    </source>
</reference>
<dbReference type="Proteomes" id="UP000825890">
    <property type="component" value="Unassembled WGS sequence"/>
</dbReference>
<dbReference type="AlphaFoldDB" id="A0A9P3FLZ7"/>
<dbReference type="RefSeq" id="XP_044663852.1">
    <property type="nucleotide sequence ID" value="XM_044807917.1"/>
</dbReference>
<keyword evidence="5" id="KW-1185">Reference proteome</keyword>
<evidence type="ECO:0000256" key="2">
    <source>
        <dbReference type="SAM" id="SignalP"/>
    </source>
</evidence>
<proteinExistence type="predicted"/>
<feature type="region of interest" description="Disordered" evidence="1">
    <location>
        <begin position="652"/>
        <end position="680"/>
    </location>
</feature>
<dbReference type="Pfam" id="PF12708">
    <property type="entry name" value="Pect-lyase_RHGA_epim"/>
    <property type="match status" value="1"/>
</dbReference>
<feature type="domain" description="Rhamnogalacturonase A/B/Epimerase-like pectate lyase" evidence="3">
    <location>
        <begin position="121"/>
        <end position="290"/>
    </location>
</feature>
<keyword evidence="2" id="KW-0732">Signal</keyword>
<sequence length="778" mass="82144">MHLLSFVLPLAGLSHASPLVFPRQNPVPSLSNSTAHTSANTSRLAAAASSNWWYANIDHTTGAVRDYAPGVGDYNYPVYKSASNVNDLYNAILSDGPNGNQRPSALGDQDPGNIIYNDYLAALPRVVYIAPGTYVLNRKLALTGDTILIGDAANPPILKASSGFGDPYVIQGGSGITDPNDNGGHGELRFSRVIKNVIIDTTQATGNSDLIALEWGVAQNCALVNVQINMPPQKHTGLYVGQGSTVQVADVGFSYGTTGVRIRNQQVTLKNLKFDKTTNAIEVAGGFAINVLNPSFDTVGVCVKQTNGSPWLSIVDATITNSGTLLQTTGNANFMLENVSRDNNNAMATLDGKTIVGGTQQVGHYVYGNTYGANPVHKTDNKPSADRRPSSLLVNGRYASVTPNQHTDKTSADVLNLKDSTQNGGFTVRGDANNIDGPGLQSGLNKAASAGKIAYLPFGVYRVDQTLTIPPGTILFGNGWSTIQGVGSNFKDESNPRPVVQVGAPGSTGTAEIHDIHVNAGERLPGAILVQVNMAGAPGDVVIHNSLITLGGTLNTGLSCGGKNNCAAAYLGLHLSSSSSAYINNAWVWVADHAVDHANVGTNTAGKGGVLVEATKGTWLTGLGSEHWWYYNLGYNKASNVFVSMLQSETNYQEGNSQDGSGAPSDPPPGPFTPTSSDPSWDHCNNAPAVCRMTMNQWFKGGSNIVSYASASWNFGDNNVQANVNVIEQTPSNLQLYGLCAGPSTNYAMRLPNGTRFGRPQDGFNGSWQTLVAEAYFK</sequence>